<evidence type="ECO:0000313" key="10">
    <source>
        <dbReference type="EMBL" id="CAB3223519.1"/>
    </source>
</evidence>
<dbReference type="PANTHER" id="PTHR12693:SF3">
    <property type="entry name" value="MENIN"/>
    <property type="match status" value="1"/>
</dbReference>
<evidence type="ECO:0000256" key="5">
    <source>
        <dbReference type="ARBA" id="ARBA00022853"/>
    </source>
</evidence>
<evidence type="ECO:0000256" key="3">
    <source>
        <dbReference type="ARBA" id="ARBA00022491"/>
    </source>
</evidence>
<reference evidence="10 11" key="1">
    <citation type="submission" date="2020-04" db="EMBL/GenBank/DDBJ databases">
        <authorList>
            <person name="Wallbank WR R."/>
            <person name="Pardo Diaz C."/>
            <person name="Kozak K."/>
            <person name="Martin S."/>
            <person name="Jiggins C."/>
            <person name="Moest M."/>
            <person name="Warren A I."/>
            <person name="Byers J.R.P. K."/>
            <person name="Montejo-Kovacevich G."/>
            <person name="Yen C E."/>
        </authorList>
    </citation>
    <scope>NUCLEOTIDE SEQUENCE [LARGE SCALE GENOMIC DNA]</scope>
</reference>
<evidence type="ECO:0000256" key="8">
    <source>
        <dbReference type="ARBA" id="ARBA00023163"/>
    </source>
</evidence>
<keyword evidence="5" id="KW-0156">Chromatin regulator</keyword>
<evidence type="ECO:0000256" key="4">
    <source>
        <dbReference type="ARBA" id="ARBA00022553"/>
    </source>
</evidence>
<sequence length="278" mass="31017">MALMDYKHYFPIDSIQTVCDLFADQLQSGKEADLALFSIIFGAVESNLTNMKNCDKEAHLNTFAVTASCQILGKHDVHLAISEDHVWVVFGKDGTETAEVTWHGKGNEDKRGRSVGDGISSLSWLYLAGKPVICNRNMELAALVASINPTLTPTIDVHEIAQMQHQLLWLLYDKGYLDAYPMALGNLADLDEYMKVSNCSGDNTEDIVFPGDTSFTLADSTPRPDAGALYTQAIRSARTNYEDRHVYPYTFQGGYYNRHKMFKEAFHAWACAGDVIRQ</sequence>
<keyword evidence="3" id="KW-0678">Repressor</keyword>
<dbReference type="GO" id="GO:0000403">
    <property type="term" value="F:Y-form DNA binding"/>
    <property type="evidence" value="ECO:0007669"/>
    <property type="project" value="TreeGrafter"/>
</dbReference>
<dbReference type="GO" id="GO:0008285">
    <property type="term" value="P:negative regulation of cell population proliferation"/>
    <property type="evidence" value="ECO:0007669"/>
    <property type="project" value="TreeGrafter"/>
</dbReference>
<evidence type="ECO:0000256" key="6">
    <source>
        <dbReference type="ARBA" id="ARBA00023015"/>
    </source>
</evidence>
<dbReference type="GO" id="GO:0006357">
    <property type="term" value="P:regulation of transcription by RNA polymerase II"/>
    <property type="evidence" value="ECO:0007669"/>
    <property type="project" value="TreeGrafter"/>
</dbReference>
<keyword evidence="4" id="KW-0597">Phosphoprotein</keyword>
<dbReference type="GO" id="GO:0035097">
    <property type="term" value="C:histone methyltransferase complex"/>
    <property type="evidence" value="ECO:0007669"/>
    <property type="project" value="TreeGrafter"/>
</dbReference>
<dbReference type="GO" id="GO:0000785">
    <property type="term" value="C:chromatin"/>
    <property type="evidence" value="ECO:0007669"/>
    <property type="project" value="TreeGrafter"/>
</dbReference>
<dbReference type="PANTHER" id="PTHR12693">
    <property type="entry name" value="MENIN"/>
    <property type="match status" value="1"/>
</dbReference>
<comment type="subcellular location">
    <subcellularLocation>
        <location evidence="1">Nucleus</location>
    </subcellularLocation>
</comment>
<evidence type="ECO:0000256" key="2">
    <source>
        <dbReference type="ARBA" id="ARBA00021162"/>
    </source>
</evidence>
<dbReference type="GO" id="GO:0003682">
    <property type="term" value="F:chromatin binding"/>
    <property type="evidence" value="ECO:0007669"/>
    <property type="project" value="TreeGrafter"/>
</dbReference>
<dbReference type="Pfam" id="PF05053">
    <property type="entry name" value="Menin"/>
    <property type="match status" value="3"/>
</dbReference>
<organism evidence="10 11">
    <name type="scientific">Arctia plantaginis</name>
    <name type="common">Wood tiger moth</name>
    <name type="synonym">Phalaena plantaginis</name>
    <dbReference type="NCBI Taxonomy" id="874455"/>
    <lineage>
        <taxon>Eukaryota</taxon>
        <taxon>Metazoa</taxon>
        <taxon>Ecdysozoa</taxon>
        <taxon>Arthropoda</taxon>
        <taxon>Hexapoda</taxon>
        <taxon>Insecta</taxon>
        <taxon>Pterygota</taxon>
        <taxon>Neoptera</taxon>
        <taxon>Endopterygota</taxon>
        <taxon>Lepidoptera</taxon>
        <taxon>Glossata</taxon>
        <taxon>Ditrysia</taxon>
        <taxon>Noctuoidea</taxon>
        <taxon>Erebidae</taxon>
        <taxon>Arctiinae</taxon>
        <taxon>Arctia</taxon>
    </lineage>
</organism>
<evidence type="ECO:0000256" key="1">
    <source>
        <dbReference type="ARBA" id="ARBA00004123"/>
    </source>
</evidence>
<keyword evidence="11" id="KW-1185">Reference proteome</keyword>
<keyword evidence="7" id="KW-0238">DNA-binding</keyword>
<dbReference type="GO" id="GO:0045786">
    <property type="term" value="P:negative regulation of cell cycle"/>
    <property type="evidence" value="ECO:0007669"/>
    <property type="project" value="TreeGrafter"/>
</dbReference>
<dbReference type="Proteomes" id="UP000494106">
    <property type="component" value="Unassembled WGS sequence"/>
</dbReference>
<proteinExistence type="predicted"/>
<comment type="caution">
    <text evidence="10">The sequence shown here is derived from an EMBL/GenBank/DDBJ whole genome shotgun (WGS) entry which is preliminary data.</text>
</comment>
<dbReference type="AlphaFoldDB" id="A0A8S0YVU0"/>
<keyword evidence="6" id="KW-0805">Transcription regulation</keyword>
<evidence type="ECO:0000256" key="7">
    <source>
        <dbReference type="ARBA" id="ARBA00023125"/>
    </source>
</evidence>
<evidence type="ECO:0000313" key="11">
    <source>
        <dbReference type="Proteomes" id="UP000494106"/>
    </source>
</evidence>
<gene>
    <name evidence="10" type="ORF">APLA_LOCUS1691</name>
</gene>
<name>A0A8S0YVU0_ARCPL</name>
<dbReference type="InterPro" id="IPR007747">
    <property type="entry name" value="Menin"/>
</dbReference>
<accession>A0A8S0YVU0</accession>
<protein>
    <recommendedName>
        <fullName evidence="2">Menin</fullName>
    </recommendedName>
</protein>
<dbReference type="GO" id="GO:0006325">
    <property type="term" value="P:chromatin organization"/>
    <property type="evidence" value="ECO:0007669"/>
    <property type="project" value="UniProtKB-KW"/>
</dbReference>
<dbReference type="GO" id="GO:0000976">
    <property type="term" value="F:transcription cis-regulatory region binding"/>
    <property type="evidence" value="ECO:0007669"/>
    <property type="project" value="TreeGrafter"/>
</dbReference>
<keyword evidence="9" id="KW-0539">Nucleus</keyword>
<dbReference type="OrthoDB" id="5962932at2759"/>
<dbReference type="EMBL" id="CADEBC010000135">
    <property type="protein sequence ID" value="CAB3223519.1"/>
    <property type="molecule type" value="Genomic_DNA"/>
</dbReference>
<evidence type="ECO:0000256" key="9">
    <source>
        <dbReference type="ARBA" id="ARBA00023242"/>
    </source>
</evidence>
<keyword evidence="8" id="KW-0804">Transcription</keyword>